<reference evidence="10" key="1">
    <citation type="journal article" date="2019" name="Int. J. Syst. Evol. Microbiol.">
        <title>The Global Catalogue of Microorganisms (GCM) 10K type strain sequencing project: providing services to taxonomists for standard genome sequencing and annotation.</title>
        <authorList>
            <consortium name="The Broad Institute Genomics Platform"/>
            <consortium name="The Broad Institute Genome Sequencing Center for Infectious Disease"/>
            <person name="Wu L."/>
            <person name="Ma J."/>
        </authorList>
    </citation>
    <scope>NUCLEOTIDE SEQUENCE [LARGE SCALE GENOMIC DNA]</scope>
    <source>
        <strain evidence="10">CCUG 49571</strain>
    </source>
</reference>
<dbReference type="Gene3D" id="2.120.10.30">
    <property type="entry name" value="TolB, C-terminal domain"/>
    <property type="match status" value="1"/>
</dbReference>
<feature type="transmembrane region" description="Helical" evidence="7">
    <location>
        <begin position="558"/>
        <end position="575"/>
    </location>
</feature>
<feature type="transmembrane region" description="Helical" evidence="7">
    <location>
        <begin position="587"/>
        <end position="607"/>
    </location>
</feature>
<dbReference type="PANTHER" id="PTHR24104:SF25">
    <property type="entry name" value="PROTEIN LIN-41"/>
    <property type="match status" value="1"/>
</dbReference>
<dbReference type="Proteomes" id="UP001596028">
    <property type="component" value="Unassembled WGS sequence"/>
</dbReference>
<feature type="repeat" description="NHL" evidence="6">
    <location>
        <begin position="103"/>
        <end position="142"/>
    </location>
</feature>
<comment type="caution">
    <text evidence="9">The sequence shown here is derived from an EMBL/GenBank/DDBJ whole genome shotgun (WGS) entry which is preliminary data.</text>
</comment>
<evidence type="ECO:0000256" key="2">
    <source>
        <dbReference type="ARBA" id="ARBA00022692"/>
    </source>
</evidence>
<evidence type="ECO:0000256" key="4">
    <source>
        <dbReference type="ARBA" id="ARBA00022989"/>
    </source>
</evidence>
<dbReference type="EMBL" id="JBHSEP010000019">
    <property type="protein sequence ID" value="MFC4600783.1"/>
    <property type="molecule type" value="Genomic_DNA"/>
</dbReference>
<dbReference type="SUPFAM" id="SSF48452">
    <property type="entry name" value="TPR-like"/>
    <property type="match status" value="1"/>
</dbReference>
<dbReference type="InterPro" id="IPR006977">
    <property type="entry name" value="Yip1_dom"/>
</dbReference>
<gene>
    <name evidence="9" type="ORF">ACFO3S_21240</name>
</gene>
<feature type="transmembrane region" description="Helical" evidence="7">
    <location>
        <begin position="651"/>
        <end position="675"/>
    </location>
</feature>
<keyword evidence="3" id="KW-0677">Repeat</keyword>
<keyword evidence="10" id="KW-1185">Reference proteome</keyword>
<dbReference type="InterPro" id="IPR011042">
    <property type="entry name" value="6-blade_b-propeller_TolB-like"/>
</dbReference>
<dbReference type="Pfam" id="PF01436">
    <property type="entry name" value="NHL"/>
    <property type="match status" value="1"/>
</dbReference>
<dbReference type="PROSITE" id="PS51125">
    <property type="entry name" value="NHL"/>
    <property type="match status" value="2"/>
</dbReference>
<dbReference type="SUPFAM" id="SSF101898">
    <property type="entry name" value="NHL repeat"/>
    <property type="match status" value="1"/>
</dbReference>
<dbReference type="Pfam" id="PF04893">
    <property type="entry name" value="Yip1"/>
    <property type="match status" value="1"/>
</dbReference>
<evidence type="ECO:0000256" key="1">
    <source>
        <dbReference type="ARBA" id="ARBA00004141"/>
    </source>
</evidence>
<organism evidence="9 10">
    <name type="scientific">Cohnella hongkongensis</name>
    <dbReference type="NCBI Taxonomy" id="178337"/>
    <lineage>
        <taxon>Bacteria</taxon>
        <taxon>Bacillati</taxon>
        <taxon>Bacillota</taxon>
        <taxon>Bacilli</taxon>
        <taxon>Bacillales</taxon>
        <taxon>Paenibacillaceae</taxon>
        <taxon>Cohnella</taxon>
    </lineage>
</organism>
<evidence type="ECO:0000256" key="6">
    <source>
        <dbReference type="PROSITE-ProRule" id="PRU00504"/>
    </source>
</evidence>
<comment type="subcellular location">
    <subcellularLocation>
        <location evidence="1">Membrane</location>
        <topology evidence="1">Multi-pass membrane protein</topology>
    </subcellularLocation>
</comment>
<feature type="transmembrane region" description="Helical" evidence="7">
    <location>
        <begin position="520"/>
        <end position="538"/>
    </location>
</feature>
<evidence type="ECO:0000256" key="7">
    <source>
        <dbReference type="SAM" id="Phobius"/>
    </source>
</evidence>
<dbReference type="Gene3D" id="1.25.40.10">
    <property type="entry name" value="Tetratricopeptide repeat domain"/>
    <property type="match status" value="1"/>
</dbReference>
<accession>A0ABV9FFR3</accession>
<dbReference type="InterPro" id="IPR050952">
    <property type="entry name" value="TRIM-NHL_E3_ligases"/>
</dbReference>
<evidence type="ECO:0000256" key="3">
    <source>
        <dbReference type="ARBA" id="ARBA00022737"/>
    </source>
</evidence>
<evidence type="ECO:0000259" key="8">
    <source>
        <dbReference type="Pfam" id="PF04893"/>
    </source>
</evidence>
<evidence type="ECO:0000313" key="9">
    <source>
        <dbReference type="EMBL" id="MFC4600783.1"/>
    </source>
</evidence>
<dbReference type="CDD" id="cd05819">
    <property type="entry name" value="NHL"/>
    <property type="match status" value="1"/>
</dbReference>
<proteinExistence type="predicted"/>
<name>A0ABV9FFR3_9BACL</name>
<sequence>MIRYSIACLLFIVLLVSFEVPEVKAEGPYKGYNYSYWGEPAPAPLAYVPERAISGEQLGIGGFKNPQDVFVAADGYVYILDSGNGRIVVLDPELSYAEQFQGFMREGRHESFNKPQGLFVTSEGAIYVADTENGRVVELDADGGFVREIGAPEADVLTEGFRFFPQKIVLDKAKRIYVAGRGVFDGIIQFSAGGEFETFLGANRVRFNPIDYFWKSVSTKAQRAQMVQFVPIEYNNFDIDDAGFIYATSAGERSDAPIKRLNPSGQEVLRRQGYFPILGDLAYPPAGEQSGPSRFIDVDVPGNGMYSVLDGKRGRVFTYDEDGNLLYIYGLLGNQVGTFKNPVAIEHAGDRPLVLDGSLNQLTVFRPTRFGTLINEAAAFHYAGDEVRSAERWQEVVQLDANFEIAYIGIGKALLRQGENKEAARYFKLGMSRTNYSKAYQRYRQEVLERNFGSVMAGLVVAAAAAIAVSATVKRRRRRSPESREYVRERGAVAFVFRLMFHPFEGFWELKYERKAKMSIAMAILFLVIVAMALQAQYAGFVVNDNNPLKLNSLDQVQYVLLPFFLWCIANWSLTTLMDGEGKFKEIVLAAAYALTPIVLIYVPTTIWSHFMTLEESAFYYLLNSIAIIWFLFLFFVGTMTVHQYTVTKTIVTIFLTILAMGFIVFLAMLFFSLLQQIYSFAHTIYIEFVYRT</sequence>
<evidence type="ECO:0000256" key="5">
    <source>
        <dbReference type="ARBA" id="ARBA00023136"/>
    </source>
</evidence>
<dbReference type="InterPro" id="IPR011990">
    <property type="entry name" value="TPR-like_helical_dom_sf"/>
</dbReference>
<protein>
    <submittedName>
        <fullName evidence="9">YIP1 family protein</fullName>
    </submittedName>
</protein>
<dbReference type="RefSeq" id="WP_378100184.1">
    <property type="nucleotide sequence ID" value="NZ_JBHSEP010000019.1"/>
</dbReference>
<dbReference type="PANTHER" id="PTHR24104">
    <property type="entry name" value="E3 UBIQUITIN-PROTEIN LIGASE NHLRC1-RELATED"/>
    <property type="match status" value="1"/>
</dbReference>
<keyword evidence="2 7" id="KW-0812">Transmembrane</keyword>
<feature type="repeat" description="NHL" evidence="6">
    <location>
        <begin position="57"/>
        <end position="93"/>
    </location>
</feature>
<keyword evidence="5 7" id="KW-0472">Membrane</keyword>
<feature type="transmembrane region" description="Helical" evidence="7">
    <location>
        <begin position="619"/>
        <end position="639"/>
    </location>
</feature>
<evidence type="ECO:0000313" key="10">
    <source>
        <dbReference type="Proteomes" id="UP001596028"/>
    </source>
</evidence>
<dbReference type="InterPro" id="IPR001258">
    <property type="entry name" value="NHL_repeat"/>
</dbReference>
<feature type="transmembrane region" description="Helical" evidence="7">
    <location>
        <begin position="452"/>
        <end position="473"/>
    </location>
</feature>
<feature type="domain" description="Yip1" evidence="8">
    <location>
        <begin position="498"/>
        <end position="668"/>
    </location>
</feature>
<keyword evidence="4 7" id="KW-1133">Transmembrane helix</keyword>